<dbReference type="SUPFAM" id="SSF48264">
    <property type="entry name" value="Cytochrome P450"/>
    <property type="match status" value="1"/>
</dbReference>
<keyword evidence="2" id="KW-0408">Iron</keyword>
<dbReference type="PRINTS" id="PR00385">
    <property type="entry name" value="P450"/>
</dbReference>
<evidence type="ECO:0000313" key="3">
    <source>
        <dbReference type="EMBL" id="MFD0689769.1"/>
    </source>
</evidence>
<comment type="similarity">
    <text evidence="1 2">Belongs to the cytochrome P450 family.</text>
</comment>
<dbReference type="PANTHER" id="PTHR46696">
    <property type="entry name" value="P450, PUTATIVE (EUROFUNG)-RELATED"/>
    <property type="match status" value="1"/>
</dbReference>
<reference evidence="4" key="1">
    <citation type="journal article" date="2019" name="Int. J. Syst. Evol. Microbiol.">
        <title>The Global Catalogue of Microorganisms (GCM) 10K type strain sequencing project: providing services to taxonomists for standard genome sequencing and annotation.</title>
        <authorList>
            <consortium name="The Broad Institute Genomics Platform"/>
            <consortium name="The Broad Institute Genome Sequencing Center for Infectious Disease"/>
            <person name="Wu L."/>
            <person name="Ma J."/>
        </authorList>
    </citation>
    <scope>NUCLEOTIDE SEQUENCE [LARGE SCALE GENOMIC DNA]</scope>
    <source>
        <strain evidence="4">JCM 9371</strain>
    </source>
</reference>
<dbReference type="InterPro" id="IPR002397">
    <property type="entry name" value="Cyt_P450_B"/>
</dbReference>
<dbReference type="InterPro" id="IPR036396">
    <property type="entry name" value="Cyt_P450_sf"/>
</dbReference>
<gene>
    <name evidence="3" type="ORF">ACFQZM_35140</name>
</gene>
<evidence type="ECO:0000256" key="1">
    <source>
        <dbReference type="ARBA" id="ARBA00010617"/>
    </source>
</evidence>
<sequence>MTVRPFQLPVPGEPLPRTHTRFREAGPVVPIRLPGGVEAWAVTTYAAVREVLSGDDKAFGKHSSHWAAMRDGTVPPDWPLLPLVLGEHMLVRDGARHRRLRGLLSKAFTRARVEALRPWVEKMIDALLDRIVAESDGGRAPVDLVPLFTEPVPTAVICELFGVPEPWRAPLRGWTRTLVAQDSSAAEIDAAIQELMACLGRLTEEKRHEPGDDLATALVRAHDDGDRLSAQELVDNLFLLLIAGHETTVHLLGHAVANLLAHPGQLARARAGGLWRDVVEETLRLRPPIAAAIFRYALRPVRIAGVPIPAGDALMVCFGGAATDPARYGPDADAFDITREEREHLAFGHGVHTCLGASLARMEADIALPRLFGRLPRMKAAVPLDEIPYSRSFLTYGPQSIPVLTGPDR</sequence>
<accession>A0ABW2XTP0</accession>
<dbReference type="RefSeq" id="WP_131761260.1">
    <property type="nucleotide sequence ID" value="NZ_CAACUY010000155.1"/>
</dbReference>
<dbReference type="Gene3D" id="1.10.630.10">
    <property type="entry name" value="Cytochrome P450"/>
    <property type="match status" value="1"/>
</dbReference>
<dbReference type="PRINTS" id="PR00359">
    <property type="entry name" value="BP450"/>
</dbReference>
<organism evidence="3 4">
    <name type="scientific">Actinomadura fibrosa</name>
    <dbReference type="NCBI Taxonomy" id="111802"/>
    <lineage>
        <taxon>Bacteria</taxon>
        <taxon>Bacillati</taxon>
        <taxon>Actinomycetota</taxon>
        <taxon>Actinomycetes</taxon>
        <taxon>Streptosporangiales</taxon>
        <taxon>Thermomonosporaceae</taxon>
        <taxon>Actinomadura</taxon>
    </lineage>
</organism>
<evidence type="ECO:0000313" key="4">
    <source>
        <dbReference type="Proteomes" id="UP001597063"/>
    </source>
</evidence>
<evidence type="ECO:0000256" key="2">
    <source>
        <dbReference type="RuleBase" id="RU000461"/>
    </source>
</evidence>
<dbReference type="PROSITE" id="PS00086">
    <property type="entry name" value="CYTOCHROME_P450"/>
    <property type="match status" value="1"/>
</dbReference>
<dbReference type="InterPro" id="IPR001128">
    <property type="entry name" value="Cyt_P450"/>
</dbReference>
<keyword evidence="2" id="KW-0479">Metal-binding</keyword>
<keyword evidence="4" id="KW-1185">Reference proteome</keyword>
<protein>
    <submittedName>
        <fullName evidence="3">Cytochrome P450</fullName>
    </submittedName>
</protein>
<dbReference type="CDD" id="cd11029">
    <property type="entry name" value="CYP107-like"/>
    <property type="match status" value="1"/>
</dbReference>
<dbReference type="InterPro" id="IPR017972">
    <property type="entry name" value="Cyt_P450_CS"/>
</dbReference>
<dbReference type="PANTHER" id="PTHR46696:SF1">
    <property type="entry name" value="CYTOCHROME P450 YJIB-RELATED"/>
    <property type="match status" value="1"/>
</dbReference>
<comment type="caution">
    <text evidence="3">The sequence shown here is derived from an EMBL/GenBank/DDBJ whole genome shotgun (WGS) entry which is preliminary data.</text>
</comment>
<dbReference type="Proteomes" id="UP001597063">
    <property type="component" value="Unassembled WGS sequence"/>
</dbReference>
<keyword evidence="2" id="KW-0349">Heme</keyword>
<proteinExistence type="inferred from homology"/>
<dbReference type="EMBL" id="JBHTGP010000018">
    <property type="protein sequence ID" value="MFD0689769.1"/>
    <property type="molecule type" value="Genomic_DNA"/>
</dbReference>
<dbReference type="Pfam" id="PF00067">
    <property type="entry name" value="p450"/>
    <property type="match status" value="2"/>
</dbReference>
<name>A0ABW2XTP0_9ACTN</name>
<keyword evidence="2" id="KW-0503">Monooxygenase</keyword>
<keyword evidence="2" id="KW-0560">Oxidoreductase</keyword>